<dbReference type="AlphaFoldDB" id="A0A2H3NNP1"/>
<evidence type="ECO:0000313" key="4">
    <source>
        <dbReference type="Proteomes" id="UP000221024"/>
    </source>
</evidence>
<dbReference type="SUPFAM" id="SSF52402">
    <property type="entry name" value="Adenine nucleotide alpha hydrolases-like"/>
    <property type="match status" value="2"/>
</dbReference>
<evidence type="ECO:0000313" key="3">
    <source>
        <dbReference type="EMBL" id="PEN08534.1"/>
    </source>
</evidence>
<dbReference type="EMBL" id="PDEP01000003">
    <property type="protein sequence ID" value="PEN08534.1"/>
    <property type="molecule type" value="Genomic_DNA"/>
</dbReference>
<evidence type="ECO:0000256" key="1">
    <source>
        <dbReference type="ARBA" id="ARBA00008791"/>
    </source>
</evidence>
<proteinExistence type="inferred from homology"/>
<dbReference type="Pfam" id="PF00582">
    <property type="entry name" value="Usp"/>
    <property type="match status" value="2"/>
</dbReference>
<accession>A0A2H3NNP1</accession>
<feature type="domain" description="UspA" evidence="2">
    <location>
        <begin position="5"/>
        <end position="139"/>
    </location>
</feature>
<keyword evidence="4" id="KW-1185">Reference proteome</keyword>
<dbReference type="InterPro" id="IPR006016">
    <property type="entry name" value="UspA"/>
</dbReference>
<reference evidence="3 4" key="1">
    <citation type="submission" date="2017-10" db="EMBL/GenBank/DDBJ databases">
        <title>Draft genome of Longimonas halophila.</title>
        <authorList>
            <person name="Goh K.M."/>
            <person name="Shamsir M.S."/>
            <person name="Lim S.W."/>
        </authorList>
    </citation>
    <scope>NUCLEOTIDE SEQUENCE [LARGE SCALE GENOMIC DNA]</scope>
    <source>
        <strain evidence="3 4">KCTC 42399</strain>
    </source>
</reference>
<sequence>MLTVDHILFPTDFSPCAEEAFEHAIHMAKHTGATVHVLTVVGEGSDDRPMEYLPLEEAEDGSSLYYAPGPDDEQDTPVPVVYHQINDRSPADAIVQRVEESSIDVVVMGTHGRRGAERLLSGSVAEEVVRRSACPVFTVLCQAADADAPELPEAQPIDRILVPVDLSEHTPDVIAHAQGLALLYDAHIYLLHVVEDVAYPTVYGIDPITPVLPDVLKRARKSLQTYAAKLRDSGCAVETHVMPGYAAQDIVDQASELDCGLILMGTHGRTGLKRFLIGSVAEKVVRRTPCPVFIVKSFGTPIVDNESAFEIEA</sequence>
<feature type="domain" description="UspA" evidence="2">
    <location>
        <begin position="157"/>
        <end position="296"/>
    </location>
</feature>
<name>A0A2H3NNP1_9BACT</name>
<dbReference type="PANTHER" id="PTHR46268:SF6">
    <property type="entry name" value="UNIVERSAL STRESS PROTEIN UP12"/>
    <property type="match status" value="1"/>
</dbReference>
<protein>
    <submittedName>
        <fullName evidence="3">Universal stress protein</fullName>
    </submittedName>
</protein>
<dbReference type="InterPro" id="IPR006015">
    <property type="entry name" value="Universal_stress_UspA"/>
</dbReference>
<dbReference type="PANTHER" id="PTHR46268">
    <property type="entry name" value="STRESS RESPONSE PROTEIN NHAX"/>
    <property type="match status" value="1"/>
</dbReference>
<gene>
    <name evidence="3" type="ORF">CRI93_04850</name>
</gene>
<evidence type="ECO:0000259" key="2">
    <source>
        <dbReference type="Pfam" id="PF00582"/>
    </source>
</evidence>
<organism evidence="3 4">
    <name type="scientific">Longimonas halophila</name>
    <dbReference type="NCBI Taxonomy" id="1469170"/>
    <lineage>
        <taxon>Bacteria</taxon>
        <taxon>Pseudomonadati</taxon>
        <taxon>Rhodothermota</taxon>
        <taxon>Rhodothermia</taxon>
        <taxon>Rhodothermales</taxon>
        <taxon>Salisaetaceae</taxon>
        <taxon>Longimonas</taxon>
    </lineage>
</organism>
<dbReference type="Proteomes" id="UP000221024">
    <property type="component" value="Unassembled WGS sequence"/>
</dbReference>
<comment type="similarity">
    <text evidence="1">Belongs to the universal stress protein A family.</text>
</comment>
<dbReference type="InterPro" id="IPR014729">
    <property type="entry name" value="Rossmann-like_a/b/a_fold"/>
</dbReference>
<dbReference type="OrthoDB" id="9788959at2"/>
<dbReference type="Gene3D" id="3.40.50.620">
    <property type="entry name" value="HUPs"/>
    <property type="match status" value="2"/>
</dbReference>
<comment type="caution">
    <text evidence="3">The sequence shown here is derived from an EMBL/GenBank/DDBJ whole genome shotgun (WGS) entry which is preliminary data.</text>
</comment>
<dbReference type="PRINTS" id="PR01438">
    <property type="entry name" value="UNVRSLSTRESS"/>
</dbReference>
<dbReference type="CDD" id="cd00293">
    <property type="entry name" value="USP-like"/>
    <property type="match status" value="2"/>
</dbReference>
<dbReference type="RefSeq" id="WP_098061573.1">
    <property type="nucleotide sequence ID" value="NZ_PDEP01000003.1"/>
</dbReference>